<dbReference type="AlphaFoldDB" id="A0A5C6PQG9"/>
<evidence type="ECO:0000256" key="5">
    <source>
        <dbReference type="ARBA" id="ARBA00022679"/>
    </source>
</evidence>
<dbReference type="FunFam" id="3.90.1480.20:FF:000015">
    <property type="entry name" value="Lactosylceramide alpha-2,3-sialyltransferase"/>
    <property type="match status" value="1"/>
</dbReference>
<comment type="similarity">
    <text evidence="3">Belongs to the glycosyltransferase 29 family.</text>
</comment>
<evidence type="ECO:0000256" key="3">
    <source>
        <dbReference type="ARBA" id="ARBA00006003"/>
    </source>
</evidence>
<keyword evidence="8 18" id="KW-1133">Transmembrane helix</keyword>
<evidence type="ECO:0000256" key="7">
    <source>
        <dbReference type="ARBA" id="ARBA00022968"/>
    </source>
</evidence>
<evidence type="ECO:0000256" key="18">
    <source>
        <dbReference type="SAM" id="Phobius"/>
    </source>
</evidence>
<dbReference type="InterPro" id="IPR001675">
    <property type="entry name" value="Glyco_trans_29"/>
</dbReference>
<feature type="transmembrane region" description="Helical" evidence="18">
    <location>
        <begin position="7"/>
        <end position="30"/>
    </location>
</feature>
<evidence type="ECO:0000256" key="16">
    <source>
        <dbReference type="ARBA" id="ARBA00052285"/>
    </source>
</evidence>
<reference evidence="19 20" key="1">
    <citation type="submission" date="2019-04" db="EMBL/GenBank/DDBJ databases">
        <title>Chromosome genome assembly for Takifugu flavidus.</title>
        <authorList>
            <person name="Xiao S."/>
        </authorList>
    </citation>
    <scope>NUCLEOTIDE SEQUENCE [LARGE SCALE GENOMIC DNA]</scope>
    <source>
        <strain evidence="19">HTHZ2018</strain>
        <tissue evidence="19">Muscle</tissue>
    </source>
</reference>
<comment type="pathway">
    <text evidence="2">Protein modification; protein glycosylation.</text>
</comment>
<comment type="subcellular location">
    <subcellularLocation>
        <location evidence="1">Golgi apparatus membrane</location>
        <topology evidence="1">Single-pass type II membrane protein</topology>
    </subcellularLocation>
</comment>
<comment type="caution">
    <text evidence="19">The sequence shown here is derived from an EMBL/GenBank/DDBJ whole genome shotgun (WGS) entry which is preliminary data.</text>
</comment>
<evidence type="ECO:0000313" key="20">
    <source>
        <dbReference type="Proteomes" id="UP000324091"/>
    </source>
</evidence>
<evidence type="ECO:0000256" key="1">
    <source>
        <dbReference type="ARBA" id="ARBA00004323"/>
    </source>
</evidence>
<dbReference type="Gene3D" id="3.90.1480.20">
    <property type="entry name" value="Glycosyl transferase family 29"/>
    <property type="match status" value="1"/>
</dbReference>
<gene>
    <name evidence="19" type="ORF">D4764_01G0018670</name>
</gene>
<keyword evidence="4 19" id="KW-0328">Glycosyltransferase</keyword>
<protein>
    <recommendedName>
        <fullName evidence="14">alpha-N-acetylgalactosaminide alpha-2,6-sialyltransferase</fullName>
        <ecNumber evidence="14">2.4.3.3</ecNumber>
    </recommendedName>
</protein>
<keyword evidence="9" id="KW-0333">Golgi apparatus</keyword>
<evidence type="ECO:0000256" key="4">
    <source>
        <dbReference type="ARBA" id="ARBA00022676"/>
    </source>
</evidence>
<evidence type="ECO:0000256" key="14">
    <source>
        <dbReference type="ARBA" id="ARBA00039109"/>
    </source>
</evidence>
<comment type="catalytic activity">
    <reaction evidence="13">
        <text>a beta-D-galactosyl-(1-&gt;3)-N-acetyl-alpha-D-galactosaminyl derivative + CMP-N-acetyl-beta-neuraminate = a beta-D-galactosyl-(1-&gt;3)-[N-acetyl-alpha-neuraminyl-(2-&gt;6)]-N-acetyl-alpha-D-galactosaminyl derivative + CMP + H(+)</text>
        <dbReference type="Rhea" id="RHEA:11136"/>
        <dbReference type="ChEBI" id="CHEBI:15378"/>
        <dbReference type="ChEBI" id="CHEBI:57812"/>
        <dbReference type="ChEBI" id="CHEBI:60377"/>
        <dbReference type="ChEBI" id="CHEBI:133470"/>
        <dbReference type="ChEBI" id="CHEBI:140764"/>
        <dbReference type="EC" id="2.4.3.3"/>
    </reaction>
    <physiologicalReaction direction="left-to-right" evidence="13">
        <dbReference type="Rhea" id="RHEA:11137"/>
    </physiologicalReaction>
</comment>
<evidence type="ECO:0000256" key="11">
    <source>
        <dbReference type="ARBA" id="ARBA00023157"/>
    </source>
</evidence>
<dbReference type="EMBL" id="RHFK02000001">
    <property type="protein sequence ID" value="TWW82052.1"/>
    <property type="molecule type" value="Genomic_DNA"/>
</dbReference>
<evidence type="ECO:0000313" key="19">
    <source>
        <dbReference type="EMBL" id="TWW82052.1"/>
    </source>
</evidence>
<comment type="catalytic activity">
    <reaction evidence="15">
        <text>a 3-O-[N-acetyl-alpha-neuraminyl-(2-&gt;3)-beta-D-galactosyl-(1-&gt;3)-N-acetyl-alpha-D-galactosaminyl]-L-threonyl-[protein] + CMP-N-acetyl-beta-neuraminate = a 3-O-{alpha-Neu5Ac-(2-&gt;3)-beta-D-Gal-(1-&gt;3)-[alpha-Neu5Ac-(2-&gt;6)]-alpha-D-GalNAc}-L-threonyl-[protein] + CMP + H(+)</text>
        <dbReference type="Rhea" id="RHEA:81659"/>
        <dbReference type="Rhea" id="RHEA-COMP:14417"/>
        <dbReference type="Rhea" id="RHEA-COMP:16763"/>
        <dbReference type="ChEBI" id="CHEBI:15378"/>
        <dbReference type="ChEBI" id="CHEBI:57812"/>
        <dbReference type="ChEBI" id="CHEBI:60377"/>
        <dbReference type="ChEBI" id="CHEBI:139598"/>
        <dbReference type="ChEBI" id="CHEBI:156398"/>
    </reaction>
    <physiologicalReaction direction="left-to-right" evidence="15">
        <dbReference type="Rhea" id="RHEA:81660"/>
    </physiologicalReaction>
</comment>
<keyword evidence="11" id="KW-1015">Disulfide bond</keyword>
<organism evidence="19 20">
    <name type="scientific">Takifugu flavidus</name>
    <name type="common">sansaifugu</name>
    <dbReference type="NCBI Taxonomy" id="433684"/>
    <lineage>
        <taxon>Eukaryota</taxon>
        <taxon>Metazoa</taxon>
        <taxon>Chordata</taxon>
        <taxon>Craniata</taxon>
        <taxon>Vertebrata</taxon>
        <taxon>Euteleostomi</taxon>
        <taxon>Actinopterygii</taxon>
        <taxon>Neopterygii</taxon>
        <taxon>Teleostei</taxon>
        <taxon>Neoteleostei</taxon>
        <taxon>Acanthomorphata</taxon>
        <taxon>Eupercaria</taxon>
        <taxon>Tetraodontiformes</taxon>
        <taxon>Tetradontoidea</taxon>
        <taxon>Tetraodontidae</taxon>
        <taxon>Takifugu</taxon>
    </lineage>
</organism>
<dbReference type="EC" id="2.4.3.3" evidence="14"/>
<dbReference type="GO" id="GO:0000139">
    <property type="term" value="C:Golgi membrane"/>
    <property type="evidence" value="ECO:0007669"/>
    <property type="project" value="UniProtKB-SubCell"/>
</dbReference>
<feature type="compositionally biased region" description="Polar residues" evidence="17">
    <location>
        <begin position="89"/>
        <end position="105"/>
    </location>
</feature>
<evidence type="ECO:0000256" key="13">
    <source>
        <dbReference type="ARBA" id="ARBA00036348"/>
    </source>
</evidence>
<accession>A0A5C6PQG9</accession>
<feature type="region of interest" description="Disordered" evidence="17">
    <location>
        <begin position="51"/>
        <end position="105"/>
    </location>
</feature>
<keyword evidence="12" id="KW-0325">Glycoprotein</keyword>
<keyword evidence="10 18" id="KW-0472">Membrane</keyword>
<evidence type="ECO:0000256" key="15">
    <source>
        <dbReference type="ARBA" id="ARBA00050664"/>
    </source>
</evidence>
<evidence type="ECO:0000256" key="12">
    <source>
        <dbReference type="ARBA" id="ARBA00023180"/>
    </source>
</evidence>
<evidence type="ECO:0000256" key="6">
    <source>
        <dbReference type="ARBA" id="ARBA00022692"/>
    </source>
</evidence>
<feature type="compositionally biased region" description="Polar residues" evidence="17">
    <location>
        <begin position="51"/>
        <end position="67"/>
    </location>
</feature>
<dbReference type="GO" id="GO:0001665">
    <property type="term" value="F:alpha-N-acetylgalactosaminide alpha-2,6-sialyltransferase activity"/>
    <property type="evidence" value="ECO:0007669"/>
    <property type="project" value="UniProtKB-EC"/>
</dbReference>
<proteinExistence type="inferred from homology"/>
<dbReference type="Proteomes" id="UP000324091">
    <property type="component" value="Chromosome 1"/>
</dbReference>
<evidence type="ECO:0000256" key="2">
    <source>
        <dbReference type="ARBA" id="ARBA00004922"/>
    </source>
</evidence>
<dbReference type="PANTHER" id="PTHR45941">
    <property type="entry name" value="ALPHA-N-ACETYLGALACTOSAMINIDE ALPHA-2,6-SIALYLTRANSFERASE 2-LIKE-RELATED"/>
    <property type="match status" value="1"/>
</dbReference>
<evidence type="ECO:0000256" key="17">
    <source>
        <dbReference type="SAM" id="MobiDB-lite"/>
    </source>
</evidence>
<keyword evidence="20" id="KW-1185">Reference proteome</keyword>
<keyword evidence="6 18" id="KW-0812">Transmembrane</keyword>
<keyword evidence="7" id="KW-0735">Signal-anchor</keyword>
<name>A0A5C6PQG9_9TELE</name>
<dbReference type="InterPro" id="IPR038578">
    <property type="entry name" value="GT29-like_sf"/>
</dbReference>
<evidence type="ECO:0000256" key="9">
    <source>
        <dbReference type="ARBA" id="ARBA00023034"/>
    </source>
</evidence>
<feature type="compositionally biased region" description="Basic and acidic residues" evidence="17">
    <location>
        <begin position="78"/>
        <end position="88"/>
    </location>
</feature>
<keyword evidence="5 19" id="KW-0808">Transferase</keyword>
<sequence>MALQTKLVLATLTMNVLMWVYILCMSWQTFCVTPRQTVSIQRDSSGSLESMKLSDQQIKVDSRTTATPAYVKSSGPRQRTEHRAREQEVQNVSRSTPRSRGANQTRIEVPVKKKITSCVMPGIWDMAIHLEDIVVHGANATMRMKCLYKVFTALTGHDFTLKCMFALISSTCPDGIRTLRANTEFSGNFLNNVPVLQWARHATHEEYGRLSQHRGAHGWGGVDYNTLVDALSVLNSSANWQMLDDWKDRRNNSECIRCAVVGNGGILKDSKRGTEIDSHHYVFRTNGAVIKGFEKDVGSRTTHYTFSATTLMNSIRVYAGVGFKAPPVAKETRYIFLPENDRDYLLVKAAATHTLVERGPQRNQNPASFFGKDVSAEKVKMYHPDFVRYLRNRFLRSATLKTKYKDIYRPSTGAVMLLAALHTCDKVSAYGFMTPDYMKYSDHYYDKKQKSVVFFKNHDLRMEMALWQRLHQAGLIQLYMHQ</sequence>
<dbReference type="PANTHER" id="PTHR45941:SF4">
    <property type="entry name" value="ST6 N-ACETYLGALACTOSAMINIDE ALPHA-2,6-SIALYLTRANSFERASE 2"/>
    <property type="match status" value="1"/>
</dbReference>
<comment type="catalytic activity">
    <reaction evidence="16">
        <text>a 3-O-[N-acetyl-alpha-D-galactosaminyl]-L-threonyl-[protein] + CMP-N-acetyl-beta-neuraminate = a 3-O-[N-acetyl-alpha-neuraminosyl-(2-&gt;6)-N-acetyl-alpha-D-galactosaminyl]-L-threonyl-[protein] + CMP + H(+)</text>
        <dbReference type="Rhea" id="RHEA:81643"/>
        <dbReference type="Rhea" id="RHEA-COMP:11689"/>
        <dbReference type="Rhea" id="RHEA-COMP:19720"/>
        <dbReference type="ChEBI" id="CHEBI:15378"/>
        <dbReference type="ChEBI" id="CHEBI:57812"/>
        <dbReference type="ChEBI" id="CHEBI:60377"/>
        <dbReference type="ChEBI" id="CHEBI:87075"/>
        <dbReference type="ChEBI" id="CHEBI:231970"/>
    </reaction>
    <physiologicalReaction direction="left-to-right" evidence="16">
        <dbReference type="Rhea" id="RHEA:81644"/>
    </physiologicalReaction>
</comment>
<evidence type="ECO:0000256" key="10">
    <source>
        <dbReference type="ARBA" id="ARBA00023136"/>
    </source>
</evidence>
<dbReference type="Pfam" id="PF00777">
    <property type="entry name" value="Glyco_transf_29"/>
    <property type="match status" value="1"/>
</dbReference>
<evidence type="ECO:0000256" key="8">
    <source>
        <dbReference type="ARBA" id="ARBA00022989"/>
    </source>
</evidence>